<dbReference type="EMBL" id="OZ019899">
    <property type="protein sequence ID" value="CAK9231263.1"/>
    <property type="molecule type" value="Genomic_DNA"/>
</dbReference>
<sequence>MNYDRNLLDRFQDLFGALKVRGSSANSVMFSFYFDVFAFCGVFNCRATKTTSWTTSRIKRGVRGSD</sequence>
<organism evidence="1 2">
    <name type="scientific">Sphagnum troendelagicum</name>
    <dbReference type="NCBI Taxonomy" id="128251"/>
    <lineage>
        <taxon>Eukaryota</taxon>
        <taxon>Viridiplantae</taxon>
        <taxon>Streptophyta</taxon>
        <taxon>Embryophyta</taxon>
        <taxon>Bryophyta</taxon>
        <taxon>Sphagnophytina</taxon>
        <taxon>Sphagnopsida</taxon>
        <taxon>Sphagnales</taxon>
        <taxon>Sphagnaceae</taxon>
        <taxon>Sphagnum</taxon>
    </lineage>
</organism>
<gene>
    <name evidence="1" type="ORF">CSSPTR1EN2_LOCUS20442</name>
</gene>
<accession>A0ABP0UXD8</accession>
<keyword evidence="2" id="KW-1185">Reference proteome</keyword>
<name>A0ABP0UXD8_9BRYO</name>
<dbReference type="Proteomes" id="UP001497512">
    <property type="component" value="Chromosome 7"/>
</dbReference>
<protein>
    <submittedName>
        <fullName evidence="1">Uncharacterized protein</fullName>
    </submittedName>
</protein>
<proteinExistence type="predicted"/>
<evidence type="ECO:0000313" key="2">
    <source>
        <dbReference type="Proteomes" id="UP001497512"/>
    </source>
</evidence>
<evidence type="ECO:0000313" key="1">
    <source>
        <dbReference type="EMBL" id="CAK9231263.1"/>
    </source>
</evidence>
<reference evidence="1" key="1">
    <citation type="submission" date="2024-02" db="EMBL/GenBank/DDBJ databases">
        <authorList>
            <consortium name="ELIXIR-Norway"/>
            <consortium name="Elixir Norway"/>
        </authorList>
    </citation>
    <scope>NUCLEOTIDE SEQUENCE</scope>
</reference>